<dbReference type="OrthoDB" id="2285533at2759"/>
<evidence type="ECO:0000313" key="4">
    <source>
        <dbReference type="Proteomes" id="UP000467700"/>
    </source>
</evidence>
<evidence type="ECO:0000313" key="3">
    <source>
        <dbReference type="EMBL" id="CAA7265783.1"/>
    </source>
</evidence>
<feature type="coiled-coil region" evidence="1">
    <location>
        <begin position="63"/>
        <end position="90"/>
    </location>
</feature>
<feature type="compositionally biased region" description="Low complexity" evidence="2">
    <location>
        <begin position="304"/>
        <end position="328"/>
    </location>
</feature>
<evidence type="ECO:0000256" key="2">
    <source>
        <dbReference type="SAM" id="MobiDB-lite"/>
    </source>
</evidence>
<comment type="caution">
    <text evidence="3">The sequence shown here is derived from an EMBL/GenBank/DDBJ whole genome shotgun (WGS) entry which is preliminary data.</text>
</comment>
<protein>
    <recommendedName>
        <fullName evidence="5">BZIP domain-containing protein</fullName>
    </recommendedName>
</protein>
<dbReference type="Proteomes" id="UP000467700">
    <property type="component" value="Unassembled WGS sequence"/>
</dbReference>
<feature type="region of interest" description="Disordered" evidence="2">
    <location>
        <begin position="288"/>
        <end position="437"/>
    </location>
</feature>
<dbReference type="EMBL" id="CACVBS010000051">
    <property type="protein sequence ID" value="CAA7265783.1"/>
    <property type="molecule type" value="Genomic_DNA"/>
</dbReference>
<feature type="region of interest" description="Disordered" evidence="2">
    <location>
        <begin position="1"/>
        <end position="28"/>
    </location>
</feature>
<name>A0A8S0XLW3_CYCAE</name>
<feature type="region of interest" description="Disordered" evidence="2">
    <location>
        <begin position="478"/>
        <end position="501"/>
    </location>
</feature>
<dbReference type="AlphaFoldDB" id="A0A8S0XLW3"/>
<sequence>MPKSPVQSSKHHHDPAARMSDVALRKKKNADAQAAFRARRANYIATLEETAHIAPVTSLESVVLQLQESCRESRGEALELRQENARLRHEYREREKFWRALYYAKKNGHPSEPDDLPPPPLSSPFLSHSQVAPLPPQPPHAPLLHQHPYQNGLGYRGDESIPPHGPYSAAAPGGANFPNQSPSVPFANHEAGDGSSGSSLNHRTAKYSAYPYPVQDSPRDTRWPVPPALQTGLSGSEVTPHASSPTYIESPSLTSTEMTPYPGRFPHDEQKVALNSVLESAPYVFPNGDRFQQNIGESMPNSRSLSPTTSTPSSSTSLPLTSSFPFPFHDQPAGQDRSDFDYRRHSLPHCPEVTLHGGTADISLTSQSADGARYRVGRRTDSGADHHNLLPVSESGSQHDQGSNDGDLAESSQRLRPRRNTGPSHSRSPSPNPTPMSCTVAVIKAQAFGALRRTRARTKKTSDGAARVAMNVLEARGIDIGPSTGSKRPRLEDEDLDEDTP</sequence>
<dbReference type="Gene3D" id="1.20.5.170">
    <property type="match status" value="1"/>
</dbReference>
<feature type="region of interest" description="Disordered" evidence="2">
    <location>
        <begin position="109"/>
        <end position="254"/>
    </location>
</feature>
<accession>A0A8S0XLW3</accession>
<gene>
    <name evidence="3" type="ORF">AAE3_LOCUS8076</name>
</gene>
<proteinExistence type="predicted"/>
<feature type="compositionally biased region" description="Polar residues" evidence="2">
    <location>
        <begin position="290"/>
        <end position="303"/>
    </location>
</feature>
<feature type="compositionally biased region" description="Polar residues" evidence="2">
    <location>
        <begin position="231"/>
        <end position="254"/>
    </location>
</feature>
<reference evidence="3 4" key="1">
    <citation type="submission" date="2020-01" db="EMBL/GenBank/DDBJ databases">
        <authorList>
            <person name="Gupta K D."/>
        </authorList>
    </citation>
    <scope>NUCLEOTIDE SEQUENCE [LARGE SCALE GENOMIC DNA]</scope>
</reference>
<evidence type="ECO:0000256" key="1">
    <source>
        <dbReference type="SAM" id="Coils"/>
    </source>
</evidence>
<feature type="compositionally biased region" description="Basic and acidic residues" evidence="2">
    <location>
        <begin position="378"/>
        <end position="388"/>
    </location>
</feature>
<keyword evidence="4" id="KW-1185">Reference proteome</keyword>
<organism evidence="3 4">
    <name type="scientific">Cyclocybe aegerita</name>
    <name type="common">Black poplar mushroom</name>
    <name type="synonym">Agrocybe aegerita</name>
    <dbReference type="NCBI Taxonomy" id="1973307"/>
    <lineage>
        <taxon>Eukaryota</taxon>
        <taxon>Fungi</taxon>
        <taxon>Dikarya</taxon>
        <taxon>Basidiomycota</taxon>
        <taxon>Agaricomycotina</taxon>
        <taxon>Agaricomycetes</taxon>
        <taxon>Agaricomycetidae</taxon>
        <taxon>Agaricales</taxon>
        <taxon>Agaricineae</taxon>
        <taxon>Bolbitiaceae</taxon>
        <taxon>Cyclocybe</taxon>
    </lineage>
</organism>
<keyword evidence="1" id="KW-0175">Coiled coil</keyword>
<feature type="compositionally biased region" description="Polar residues" evidence="2">
    <location>
        <begin position="394"/>
        <end position="414"/>
    </location>
</feature>
<evidence type="ECO:0008006" key="5">
    <source>
        <dbReference type="Google" id="ProtNLM"/>
    </source>
</evidence>
<feature type="compositionally biased region" description="Acidic residues" evidence="2">
    <location>
        <begin position="492"/>
        <end position="501"/>
    </location>
</feature>